<feature type="transmembrane region" description="Helical" evidence="1">
    <location>
        <begin position="51"/>
        <end position="70"/>
    </location>
</feature>
<gene>
    <name evidence="2" type="ORF">HMPREF3233_00384</name>
</gene>
<evidence type="ECO:0000313" key="3">
    <source>
        <dbReference type="Proteomes" id="UP000070226"/>
    </source>
</evidence>
<organism evidence="2">
    <name type="scientific">Veillonella atypica</name>
    <dbReference type="NCBI Taxonomy" id="39777"/>
    <lineage>
        <taxon>Bacteria</taxon>
        <taxon>Bacillati</taxon>
        <taxon>Bacillota</taxon>
        <taxon>Negativicutes</taxon>
        <taxon>Veillonellales</taxon>
        <taxon>Veillonellaceae</taxon>
        <taxon>Veillonella</taxon>
    </lineage>
</organism>
<name>A0A133S6T8_9FIRM</name>
<keyword evidence="1" id="KW-0472">Membrane</keyword>
<reference evidence="2 3" key="1">
    <citation type="submission" date="2016-01" db="EMBL/GenBank/DDBJ databases">
        <authorList>
            <person name="Oliw E.H."/>
        </authorList>
    </citation>
    <scope>NUCLEOTIDE SEQUENCE [LARGE SCALE GENOMIC DNA]</scope>
    <source>
        <strain evidence="2 3">CMW7756B</strain>
    </source>
</reference>
<feature type="transmembrane region" description="Helical" evidence="1">
    <location>
        <begin position="6"/>
        <end position="24"/>
    </location>
</feature>
<dbReference type="Proteomes" id="UP000070226">
    <property type="component" value="Unassembled WGS sequence"/>
</dbReference>
<sequence length="127" mass="15492">MINKFDYTFGVVLFILVWDLRAYYKNVLQQNLTRKQQEWVNNMRYPHLYKFTNLVSIVAEIVFLIFYMFFNFGYAYFYPLGAVLVIHFFKDIIRNIQKKESSTYKDGRNENYIYIVGIVFILWIILH</sequence>
<accession>A0A133S6T8</accession>
<feature type="transmembrane region" description="Helical" evidence="1">
    <location>
        <begin position="76"/>
        <end position="93"/>
    </location>
</feature>
<dbReference type="RefSeq" id="WP_060807186.1">
    <property type="nucleotide sequence ID" value="NZ_KQ958054.1"/>
</dbReference>
<evidence type="ECO:0000313" key="2">
    <source>
        <dbReference type="EMBL" id="KXA65383.1"/>
    </source>
</evidence>
<comment type="caution">
    <text evidence="2">The sequence shown here is derived from an EMBL/GenBank/DDBJ whole genome shotgun (WGS) entry which is preliminary data.</text>
</comment>
<evidence type="ECO:0000256" key="1">
    <source>
        <dbReference type="SAM" id="Phobius"/>
    </source>
</evidence>
<feature type="transmembrane region" description="Helical" evidence="1">
    <location>
        <begin position="109"/>
        <end position="126"/>
    </location>
</feature>
<protein>
    <submittedName>
        <fullName evidence="2">Uncharacterized protein</fullName>
    </submittedName>
</protein>
<dbReference type="EMBL" id="LRQT01000006">
    <property type="protein sequence ID" value="KXA65383.1"/>
    <property type="molecule type" value="Genomic_DNA"/>
</dbReference>
<dbReference type="AlphaFoldDB" id="A0A133S6T8"/>
<dbReference type="PATRIC" id="fig|39777.7.peg.374"/>
<proteinExistence type="predicted"/>
<keyword evidence="1" id="KW-0812">Transmembrane</keyword>
<keyword evidence="1" id="KW-1133">Transmembrane helix</keyword>